<accession>A0ABQ4DX11</accession>
<comment type="caution">
    <text evidence="2">The sequence shown here is derived from an EMBL/GenBank/DDBJ whole genome shotgun (WGS) entry which is preliminary data.</text>
</comment>
<gene>
    <name evidence="2" type="ORF">Pen02_19490</name>
</gene>
<dbReference type="Proteomes" id="UP000646749">
    <property type="component" value="Unassembled WGS sequence"/>
</dbReference>
<sequence length="124" mass="13327">MTGPTSEPTSGPDLDAYVRSTYSAAHQAIIGVLRDLMAETAPGIREVVYNGSLAWRGDRIVAIISPSKTHLTFAFARGAEFTDGYGLLAGVGRTTRHVKLKNPDAVPQDALRDYIRQAVGLDGR</sequence>
<dbReference type="SUPFAM" id="SSF159888">
    <property type="entry name" value="YdhG-like"/>
    <property type="match status" value="1"/>
</dbReference>
<dbReference type="InterPro" id="IPR014922">
    <property type="entry name" value="YdhG-like"/>
</dbReference>
<dbReference type="EMBL" id="BONW01000008">
    <property type="protein sequence ID" value="GIG87013.1"/>
    <property type="molecule type" value="Genomic_DNA"/>
</dbReference>
<dbReference type="RefSeq" id="WP_203865606.1">
    <property type="nucleotide sequence ID" value="NZ_BONW01000008.1"/>
</dbReference>
<protein>
    <recommendedName>
        <fullName evidence="1">YdhG-like domain-containing protein</fullName>
    </recommendedName>
</protein>
<dbReference type="Pfam" id="PF08818">
    <property type="entry name" value="DUF1801"/>
    <property type="match status" value="1"/>
</dbReference>
<feature type="domain" description="YdhG-like" evidence="1">
    <location>
        <begin position="26"/>
        <end position="119"/>
    </location>
</feature>
<proteinExistence type="predicted"/>
<reference evidence="2 3" key="1">
    <citation type="submission" date="2021-01" db="EMBL/GenBank/DDBJ databases">
        <title>Whole genome shotgun sequence of Plantactinospora endophytica NBRC 110450.</title>
        <authorList>
            <person name="Komaki H."/>
            <person name="Tamura T."/>
        </authorList>
    </citation>
    <scope>NUCLEOTIDE SEQUENCE [LARGE SCALE GENOMIC DNA]</scope>
    <source>
        <strain evidence="2 3">NBRC 110450</strain>
    </source>
</reference>
<name>A0ABQ4DX11_9ACTN</name>
<evidence type="ECO:0000313" key="2">
    <source>
        <dbReference type="EMBL" id="GIG87013.1"/>
    </source>
</evidence>
<evidence type="ECO:0000259" key="1">
    <source>
        <dbReference type="Pfam" id="PF08818"/>
    </source>
</evidence>
<organism evidence="2 3">
    <name type="scientific">Plantactinospora endophytica</name>
    <dbReference type="NCBI Taxonomy" id="673535"/>
    <lineage>
        <taxon>Bacteria</taxon>
        <taxon>Bacillati</taxon>
        <taxon>Actinomycetota</taxon>
        <taxon>Actinomycetes</taxon>
        <taxon>Micromonosporales</taxon>
        <taxon>Micromonosporaceae</taxon>
        <taxon>Plantactinospora</taxon>
    </lineage>
</organism>
<dbReference type="Gene3D" id="3.90.1150.200">
    <property type="match status" value="1"/>
</dbReference>
<evidence type="ECO:0000313" key="3">
    <source>
        <dbReference type="Proteomes" id="UP000646749"/>
    </source>
</evidence>
<keyword evidence="3" id="KW-1185">Reference proteome</keyword>